<dbReference type="Gene3D" id="2.40.50.100">
    <property type="match status" value="1"/>
</dbReference>
<evidence type="ECO:0000256" key="1">
    <source>
        <dbReference type="ARBA" id="ARBA00004196"/>
    </source>
</evidence>
<evidence type="ECO:0000259" key="8">
    <source>
        <dbReference type="Pfam" id="PF25967"/>
    </source>
</evidence>
<dbReference type="PANTHER" id="PTHR30469">
    <property type="entry name" value="MULTIDRUG RESISTANCE PROTEIN MDTA"/>
    <property type="match status" value="1"/>
</dbReference>
<feature type="compositionally biased region" description="Basic and acidic residues" evidence="5">
    <location>
        <begin position="307"/>
        <end position="318"/>
    </location>
</feature>
<dbReference type="Gene3D" id="2.40.30.170">
    <property type="match status" value="1"/>
</dbReference>
<dbReference type="InterPro" id="IPR058625">
    <property type="entry name" value="MdtA-like_BSH"/>
</dbReference>
<keyword evidence="10" id="KW-1185">Reference proteome</keyword>
<evidence type="ECO:0000256" key="3">
    <source>
        <dbReference type="ARBA" id="ARBA00022448"/>
    </source>
</evidence>
<dbReference type="Gene3D" id="1.10.287.470">
    <property type="entry name" value="Helix hairpin bin"/>
    <property type="match status" value="1"/>
</dbReference>
<dbReference type="EMBL" id="JAFMNX010000001">
    <property type="protein sequence ID" value="MBS9719096.1"/>
    <property type="molecule type" value="Genomic_DNA"/>
</dbReference>
<feature type="coiled-coil region" evidence="4">
    <location>
        <begin position="104"/>
        <end position="160"/>
    </location>
</feature>
<evidence type="ECO:0000256" key="2">
    <source>
        <dbReference type="ARBA" id="ARBA00009477"/>
    </source>
</evidence>
<feature type="domain" description="Multidrug resistance protein MdtA-like barrel-sandwich hybrid" evidence="6">
    <location>
        <begin position="70"/>
        <end position="190"/>
    </location>
</feature>
<feature type="domain" description="Multidrug resistance protein MdtA-like C-terminal permuted SH3" evidence="8">
    <location>
        <begin position="342"/>
        <end position="369"/>
    </location>
</feature>
<keyword evidence="3" id="KW-0813">Transport</keyword>
<dbReference type="PANTHER" id="PTHR30469:SF11">
    <property type="entry name" value="BLL4320 PROTEIN"/>
    <property type="match status" value="1"/>
</dbReference>
<feature type="domain" description="CusB-like beta-barrel" evidence="7">
    <location>
        <begin position="204"/>
        <end position="273"/>
    </location>
</feature>
<dbReference type="Pfam" id="PF25967">
    <property type="entry name" value="RND-MFP_C"/>
    <property type="match status" value="1"/>
</dbReference>
<reference evidence="9 10" key="1">
    <citation type="submission" date="2021-03" db="EMBL/GenBank/DDBJ databases">
        <title>Tianweitania aestuarii sp. nov., isolated from a tidal flat.</title>
        <authorList>
            <person name="Park S."/>
            <person name="Yoon J.-H."/>
        </authorList>
    </citation>
    <scope>NUCLEOTIDE SEQUENCE [LARGE SCALE GENOMIC DNA]</scope>
    <source>
        <strain evidence="9 10">BSSL-BM11</strain>
    </source>
</reference>
<evidence type="ECO:0000259" key="7">
    <source>
        <dbReference type="Pfam" id="PF25954"/>
    </source>
</evidence>
<dbReference type="Pfam" id="PF25954">
    <property type="entry name" value="Beta-barrel_RND_2"/>
    <property type="match status" value="1"/>
</dbReference>
<comment type="similarity">
    <text evidence="2">Belongs to the membrane fusion protein (MFP) (TC 8.A.1) family.</text>
</comment>
<proteinExistence type="inferred from homology"/>
<evidence type="ECO:0000256" key="4">
    <source>
        <dbReference type="SAM" id="Coils"/>
    </source>
</evidence>
<feature type="region of interest" description="Disordered" evidence="5">
    <location>
        <begin position="368"/>
        <end position="398"/>
    </location>
</feature>
<dbReference type="Proteomes" id="UP001297272">
    <property type="component" value="Unassembled WGS sequence"/>
</dbReference>
<evidence type="ECO:0000313" key="9">
    <source>
        <dbReference type="EMBL" id="MBS9719096.1"/>
    </source>
</evidence>
<dbReference type="Gene3D" id="2.40.420.20">
    <property type="match status" value="1"/>
</dbReference>
<dbReference type="NCBIfam" id="TIGR01730">
    <property type="entry name" value="RND_mfp"/>
    <property type="match status" value="1"/>
</dbReference>
<dbReference type="InterPro" id="IPR058792">
    <property type="entry name" value="Beta-barrel_RND_2"/>
</dbReference>
<comment type="caution">
    <text evidence="9">The sequence shown here is derived from an EMBL/GenBank/DDBJ whole genome shotgun (WGS) entry which is preliminary data.</text>
</comment>
<name>A0ABS5RPZ4_9HYPH</name>
<dbReference type="InterPro" id="IPR058627">
    <property type="entry name" value="MdtA-like_C"/>
</dbReference>
<protein>
    <submittedName>
        <fullName evidence="9">Efflux RND transporter periplasmic adaptor subunit</fullName>
    </submittedName>
</protein>
<sequence length="398" mass="42700">MIKRLLIAIVLLALVGGGVVGFNMFRDKAIQDFFANMPVPTATVSAVAAEKSSWTPNVEAIGTVSAIQGVDLTVETAGVITEVNFKANQEVKEGDVLLRLDDAVQRADLEAARTQADLDQQTRQRAQELQQRGVGSNVTLESAQAAAQSSAAQVQKLEAVLAQKQLRAPFDGVVGIPRVDVGQYLSPGNPVVTLQNIKTMRADFTVPEQRLNQMRIGQPVVVTLDGQEGTFKGEITGIDPKIDPASRLVSIRANIDNPDNVLTPGQFARIRVQLPSEDGIIILPQTAVVTSLYGDYVYVVRPMEPKKAEENKEQKEEQGDAVAEAGQPQTPPATQQASQVFVQLGRRNGTEVEIKSGLKVGDQVITAGQNRLSNGTPVAIDNTIDPSKANAPTQVSQQ</sequence>
<gene>
    <name evidence="9" type="ORF">JYU29_00170</name>
</gene>
<comment type="subcellular location">
    <subcellularLocation>
        <location evidence="1">Cell envelope</location>
    </subcellularLocation>
</comment>
<feature type="region of interest" description="Disordered" evidence="5">
    <location>
        <begin position="307"/>
        <end position="338"/>
    </location>
</feature>
<dbReference type="InterPro" id="IPR006143">
    <property type="entry name" value="RND_pump_MFP"/>
</dbReference>
<evidence type="ECO:0000259" key="6">
    <source>
        <dbReference type="Pfam" id="PF25917"/>
    </source>
</evidence>
<dbReference type="Pfam" id="PF25917">
    <property type="entry name" value="BSH_RND"/>
    <property type="match status" value="1"/>
</dbReference>
<dbReference type="RefSeq" id="WP_213982783.1">
    <property type="nucleotide sequence ID" value="NZ_JAFMNX010000001.1"/>
</dbReference>
<dbReference type="SUPFAM" id="SSF111369">
    <property type="entry name" value="HlyD-like secretion proteins"/>
    <property type="match status" value="1"/>
</dbReference>
<evidence type="ECO:0000313" key="10">
    <source>
        <dbReference type="Proteomes" id="UP001297272"/>
    </source>
</evidence>
<keyword evidence="4" id="KW-0175">Coiled coil</keyword>
<organism evidence="9 10">
    <name type="scientific">Tianweitania aestuarii</name>
    <dbReference type="NCBI Taxonomy" id="2814886"/>
    <lineage>
        <taxon>Bacteria</taxon>
        <taxon>Pseudomonadati</taxon>
        <taxon>Pseudomonadota</taxon>
        <taxon>Alphaproteobacteria</taxon>
        <taxon>Hyphomicrobiales</taxon>
        <taxon>Phyllobacteriaceae</taxon>
        <taxon>Tianweitania</taxon>
    </lineage>
</organism>
<accession>A0ABS5RPZ4</accession>
<evidence type="ECO:0000256" key="5">
    <source>
        <dbReference type="SAM" id="MobiDB-lite"/>
    </source>
</evidence>